<feature type="domain" description="PHD-type zinc finger plants" evidence="4">
    <location>
        <begin position="9"/>
        <end position="52"/>
    </location>
</feature>
<feature type="compositionally biased region" description="Basic and acidic residues" evidence="3">
    <location>
        <begin position="68"/>
        <end position="98"/>
    </location>
</feature>
<keyword evidence="1" id="KW-0479">Metal-binding</keyword>
<name>A0A835LMN9_9MAGN</name>
<evidence type="ECO:0000313" key="5">
    <source>
        <dbReference type="EMBL" id="KAF9600625.1"/>
    </source>
</evidence>
<keyword evidence="1" id="KW-0863">Zinc-finger</keyword>
<reference evidence="5 6" key="1">
    <citation type="submission" date="2020-10" db="EMBL/GenBank/DDBJ databases">
        <title>The Coptis chinensis genome and diversification of protoberbering-type alkaloids.</title>
        <authorList>
            <person name="Wang B."/>
            <person name="Shu S."/>
            <person name="Song C."/>
            <person name="Liu Y."/>
        </authorList>
    </citation>
    <scope>NUCLEOTIDE SEQUENCE [LARGE SCALE GENOMIC DNA]</scope>
    <source>
        <strain evidence="5">HL-2020</strain>
        <tissue evidence="5">Leaf</tissue>
    </source>
</reference>
<dbReference type="PANTHER" id="PTHR33779:SF11">
    <property type="entry name" value="OS04G0551600 PROTEIN"/>
    <property type="match status" value="1"/>
</dbReference>
<dbReference type="InterPro" id="IPR011011">
    <property type="entry name" value="Znf_FYVE_PHD"/>
</dbReference>
<dbReference type="Proteomes" id="UP000631114">
    <property type="component" value="Unassembled WGS sequence"/>
</dbReference>
<evidence type="ECO:0000256" key="1">
    <source>
        <dbReference type="ARBA" id="ARBA00022771"/>
    </source>
</evidence>
<evidence type="ECO:0000256" key="3">
    <source>
        <dbReference type="SAM" id="MobiDB-lite"/>
    </source>
</evidence>
<accession>A0A835LMN9</accession>
<dbReference type="GO" id="GO:0008270">
    <property type="term" value="F:zinc ion binding"/>
    <property type="evidence" value="ECO:0007669"/>
    <property type="project" value="UniProtKB-KW"/>
</dbReference>
<dbReference type="SUPFAM" id="SSF57903">
    <property type="entry name" value="FYVE/PHD zinc finger"/>
    <property type="match status" value="1"/>
</dbReference>
<protein>
    <recommendedName>
        <fullName evidence="4">PHD-type zinc finger plants domain-containing protein</fullName>
    </recommendedName>
</protein>
<evidence type="ECO:0000256" key="2">
    <source>
        <dbReference type="ARBA" id="ARBA00022833"/>
    </source>
</evidence>
<keyword evidence="6" id="KW-1185">Reference proteome</keyword>
<dbReference type="EMBL" id="JADFTS010000006">
    <property type="protein sequence ID" value="KAF9600625.1"/>
    <property type="molecule type" value="Genomic_DNA"/>
</dbReference>
<dbReference type="OrthoDB" id="1935489at2759"/>
<evidence type="ECO:0000259" key="4">
    <source>
        <dbReference type="Pfam" id="PF25054"/>
    </source>
</evidence>
<dbReference type="AlphaFoldDB" id="A0A835LMN9"/>
<dbReference type="Pfam" id="PF25054">
    <property type="entry name" value="PHD_pln"/>
    <property type="match status" value="1"/>
</dbReference>
<dbReference type="PANTHER" id="PTHR33779">
    <property type="entry name" value="EXPRESSED PROTEIN"/>
    <property type="match status" value="1"/>
</dbReference>
<keyword evidence="2" id="KW-0862">Zinc</keyword>
<comment type="caution">
    <text evidence="5">The sequence shown here is derived from an EMBL/GenBank/DDBJ whole genome shotgun (WGS) entry which is preliminary data.</text>
</comment>
<sequence length="121" mass="13689">MVDLQTVCCMCGDIGFPDKLFRCTKCSNRFQHSYCSNFYDESSSTAGFCDWCLSKERNGKHVSSKKSIGKEVGARSSEYSHEKIKHNDREDINVEKGKNTSGAPSPRQASRRYKSLKDVMC</sequence>
<gene>
    <name evidence="5" type="ORF">IFM89_011208</name>
</gene>
<feature type="region of interest" description="Disordered" evidence="3">
    <location>
        <begin position="59"/>
        <end position="121"/>
    </location>
</feature>
<proteinExistence type="predicted"/>
<evidence type="ECO:0000313" key="6">
    <source>
        <dbReference type="Proteomes" id="UP000631114"/>
    </source>
</evidence>
<organism evidence="5 6">
    <name type="scientific">Coptis chinensis</name>
    <dbReference type="NCBI Taxonomy" id="261450"/>
    <lineage>
        <taxon>Eukaryota</taxon>
        <taxon>Viridiplantae</taxon>
        <taxon>Streptophyta</taxon>
        <taxon>Embryophyta</taxon>
        <taxon>Tracheophyta</taxon>
        <taxon>Spermatophyta</taxon>
        <taxon>Magnoliopsida</taxon>
        <taxon>Ranunculales</taxon>
        <taxon>Ranunculaceae</taxon>
        <taxon>Coptidoideae</taxon>
        <taxon>Coptis</taxon>
    </lineage>
</organism>
<dbReference type="InterPro" id="IPR056874">
    <property type="entry name" value="PHD_dom_pln"/>
</dbReference>